<dbReference type="Pfam" id="PF12831">
    <property type="entry name" value="FAD_oxidored"/>
    <property type="match status" value="1"/>
</dbReference>
<proteinExistence type="predicted"/>
<dbReference type="InterPro" id="IPR036188">
    <property type="entry name" value="FAD/NAD-bd_sf"/>
</dbReference>
<evidence type="ECO:0000313" key="7">
    <source>
        <dbReference type="Proteomes" id="UP000824056"/>
    </source>
</evidence>
<accession>A0A9D2JRE6</accession>
<evidence type="ECO:0000256" key="2">
    <source>
        <dbReference type="ARBA" id="ARBA00022723"/>
    </source>
</evidence>
<evidence type="ECO:0000256" key="3">
    <source>
        <dbReference type="ARBA" id="ARBA00023002"/>
    </source>
</evidence>
<dbReference type="GO" id="GO:0046872">
    <property type="term" value="F:metal ion binding"/>
    <property type="evidence" value="ECO:0007669"/>
    <property type="project" value="UniProtKB-KW"/>
</dbReference>
<keyword evidence="5" id="KW-0411">Iron-sulfur</keyword>
<protein>
    <submittedName>
        <fullName evidence="6">FAD-dependent oxidoreductase</fullName>
    </submittedName>
</protein>
<reference evidence="6" key="2">
    <citation type="submission" date="2021-04" db="EMBL/GenBank/DDBJ databases">
        <authorList>
            <person name="Gilroy R."/>
        </authorList>
    </citation>
    <scope>NUCLEOTIDE SEQUENCE</scope>
    <source>
        <strain evidence="6">1068</strain>
    </source>
</reference>
<dbReference type="GO" id="GO:0051539">
    <property type="term" value="F:4 iron, 4 sulfur cluster binding"/>
    <property type="evidence" value="ECO:0007669"/>
    <property type="project" value="UniProtKB-KW"/>
</dbReference>
<evidence type="ECO:0000256" key="1">
    <source>
        <dbReference type="ARBA" id="ARBA00022485"/>
    </source>
</evidence>
<dbReference type="Gene3D" id="3.50.50.60">
    <property type="entry name" value="FAD/NAD(P)-binding domain"/>
    <property type="match status" value="1"/>
</dbReference>
<sequence>MLLPINASCSLCSRVFKVKKENGMEYRKNINRVLRTQVLVIGGGAAGFGAAVASARNGADTLLIEKSEMLGGMATAGLVGPFMTCYDDDGQEQIVKGIFDELCRRTEEKQGAIHPSKVEGMTTYSSYYIRSHRHVTPFLSEILEIVMEDMVKEAGVKLLYNVQLCDVMTEEGRITGVLVSMKEGLAVIQADTYIDCTGDADVAYYAGEECVMGDERDNVMQPASLFFEVGNIDRDKFVGALEEKKKEGRLGIPGENCWSWYIQEARENGDWTIDRKEIGNYEQPVEGRWKINTTRMAHIDATNTEDITNGIMEGRKQVQQILAFMKKYVPGCEKIQLLQVASTLGVRETRHIKGRYKLTAQDILERKHFEDAICTFAYAIDIHNSEGGGATFKEVNKYYTIPFRCLVPADIKNLLVAGRCISGTSEAAASYRVIPCCIATGQAAGTAAAMALQEGCMAGDVNTENLVQRLKEQDVVIKE</sequence>
<keyword evidence="3" id="KW-0560">Oxidoreductase</keyword>
<keyword evidence="2" id="KW-0479">Metal-binding</keyword>
<reference evidence="6" key="1">
    <citation type="journal article" date="2021" name="PeerJ">
        <title>Extensive microbial diversity within the chicken gut microbiome revealed by metagenomics and culture.</title>
        <authorList>
            <person name="Gilroy R."/>
            <person name="Ravi A."/>
            <person name="Getino M."/>
            <person name="Pursley I."/>
            <person name="Horton D.L."/>
            <person name="Alikhan N.F."/>
            <person name="Baker D."/>
            <person name="Gharbi K."/>
            <person name="Hall N."/>
            <person name="Watson M."/>
            <person name="Adriaenssens E.M."/>
            <person name="Foster-Nyarko E."/>
            <person name="Jarju S."/>
            <person name="Secka A."/>
            <person name="Antonio M."/>
            <person name="Oren A."/>
            <person name="Chaudhuri R.R."/>
            <person name="La Ragione R."/>
            <person name="Hildebrand F."/>
            <person name="Pallen M.J."/>
        </authorList>
    </citation>
    <scope>NUCLEOTIDE SEQUENCE</scope>
    <source>
        <strain evidence="6">1068</strain>
    </source>
</reference>
<organism evidence="6 7">
    <name type="scientific">Candidatus Blautia pullicola</name>
    <dbReference type="NCBI Taxonomy" id="2838498"/>
    <lineage>
        <taxon>Bacteria</taxon>
        <taxon>Bacillati</taxon>
        <taxon>Bacillota</taxon>
        <taxon>Clostridia</taxon>
        <taxon>Lachnospirales</taxon>
        <taxon>Lachnospiraceae</taxon>
        <taxon>Blautia</taxon>
    </lineage>
</organism>
<gene>
    <name evidence="6" type="ORF">H9809_01395</name>
</gene>
<comment type="caution">
    <text evidence="6">The sequence shown here is derived from an EMBL/GenBank/DDBJ whole genome shotgun (WGS) entry which is preliminary data.</text>
</comment>
<dbReference type="GO" id="GO:0016491">
    <property type="term" value="F:oxidoreductase activity"/>
    <property type="evidence" value="ECO:0007669"/>
    <property type="project" value="UniProtKB-KW"/>
</dbReference>
<evidence type="ECO:0000256" key="4">
    <source>
        <dbReference type="ARBA" id="ARBA00023004"/>
    </source>
</evidence>
<evidence type="ECO:0000256" key="5">
    <source>
        <dbReference type="ARBA" id="ARBA00023014"/>
    </source>
</evidence>
<dbReference type="EMBL" id="DXBG01000030">
    <property type="protein sequence ID" value="HIZ64551.1"/>
    <property type="molecule type" value="Genomic_DNA"/>
</dbReference>
<keyword evidence="4" id="KW-0408">Iron</keyword>
<dbReference type="Proteomes" id="UP000824056">
    <property type="component" value="Unassembled WGS sequence"/>
</dbReference>
<keyword evidence="1" id="KW-0004">4Fe-4S</keyword>
<name>A0A9D2JRE6_9FIRM</name>
<dbReference type="SUPFAM" id="SSF51905">
    <property type="entry name" value="FAD/NAD(P)-binding domain"/>
    <property type="match status" value="1"/>
</dbReference>
<dbReference type="AlphaFoldDB" id="A0A9D2JRE6"/>
<dbReference type="PANTHER" id="PTHR43498">
    <property type="entry name" value="FERREDOXIN:COB-COM HETERODISULFIDE REDUCTASE SUBUNIT A"/>
    <property type="match status" value="1"/>
</dbReference>
<dbReference type="PANTHER" id="PTHR43498:SF1">
    <property type="entry name" value="COB--COM HETERODISULFIDE REDUCTASE IRON-SULFUR SUBUNIT A"/>
    <property type="match status" value="1"/>
</dbReference>
<dbReference type="InterPro" id="IPR039650">
    <property type="entry name" value="HdrA-like"/>
</dbReference>
<evidence type="ECO:0000313" key="6">
    <source>
        <dbReference type="EMBL" id="HIZ64551.1"/>
    </source>
</evidence>